<keyword evidence="4" id="KW-1015">Disulfide bond</keyword>
<evidence type="ECO:0000313" key="8">
    <source>
        <dbReference type="Ensembl" id="ENSMALP00000013477.1"/>
    </source>
</evidence>
<dbReference type="Ensembl" id="ENSMALT00000013768.1">
    <property type="protein sequence ID" value="ENSMALP00000013477.1"/>
    <property type="gene ID" value="ENSMALG00000009537.1"/>
</dbReference>
<feature type="domain" description="Pentraxin (PTX)" evidence="7">
    <location>
        <begin position="44"/>
        <end position="250"/>
    </location>
</feature>
<evidence type="ECO:0000259" key="7">
    <source>
        <dbReference type="PROSITE" id="PS51828"/>
    </source>
</evidence>
<reference evidence="8" key="1">
    <citation type="submission" date="2025-08" db="UniProtKB">
        <authorList>
            <consortium name="Ensembl"/>
        </authorList>
    </citation>
    <scope>IDENTIFICATION</scope>
</reference>
<accession>A0A3Q3JHL2</accession>
<dbReference type="InterPro" id="IPR013320">
    <property type="entry name" value="ConA-like_dom_sf"/>
</dbReference>
<evidence type="ECO:0000256" key="5">
    <source>
        <dbReference type="ARBA" id="ARBA00023180"/>
    </source>
</evidence>
<evidence type="ECO:0000256" key="6">
    <source>
        <dbReference type="PROSITE-ProRule" id="PRU01172"/>
    </source>
</evidence>
<organism evidence="8 9">
    <name type="scientific">Monopterus albus</name>
    <name type="common">Swamp eel</name>
    <dbReference type="NCBI Taxonomy" id="43700"/>
    <lineage>
        <taxon>Eukaryota</taxon>
        <taxon>Metazoa</taxon>
        <taxon>Chordata</taxon>
        <taxon>Craniata</taxon>
        <taxon>Vertebrata</taxon>
        <taxon>Euteleostomi</taxon>
        <taxon>Actinopterygii</taxon>
        <taxon>Neopterygii</taxon>
        <taxon>Teleostei</taxon>
        <taxon>Neoteleostei</taxon>
        <taxon>Acanthomorphata</taxon>
        <taxon>Anabantaria</taxon>
        <taxon>Synbranchiformes</taxon>
        <taxon>Synbranchidae</taxon>
        <taxon>Monopterus</taxon>
    </lineage>
</organism>
<evidence type="ECO:0000256" key="1">
    <source>
        <dbReference type="ARBA" id="ARBA00001913"/>
    </source>
</evidence>
<dbReference type="Gene3D" id="2.60.120.200">
    <property type="match status" value="1"/>
</dbReference>
<evidence type="ECO:0000256" key="2">
    <source>
        <dbReference type="ARBA" id="ARBA00022723"/>
    </source>
</evidence>
<proteinExistence type="predicted"/>
<dbReference type="InterPro" id="IPR051360">
    <property type="entry name" value="Neuronal_Pentraxin_Related"/>
</dbReference>
<name>A0A3Q3JHL2_MONAL</name>
<keyword evidence="2" id="KW-0479">Metal-binding</keyword>
<protein>
    <recommendedName>
        <fullName evidence="7">Pentraxin (PTX) domain-containing protein</fullName>
    </recommendedName>
</protein>
<dbReference type="Pfam" id="PF13385">
    <property type="entry name" value="Laminin_G_3"/>
    <property type="match status" value="1"/>
</dbReference>
<keyword evidence="5" id="KW-0325">Glycoprotein</keyword>
<dbReference type="PROSITE" id="PS51828">
    <property type="entry name" value="PTX_2"/>
    <property type="match status" value="1"/>
</dbReference>
<dbReference type="PANTHER" id="PTHR19277:SF125">
    <property type="entry name" value="B6"/>
    <property type="match status" value="1"/>
</dbReference>
<dbReference type="Proteomes" id="UP000261600">
    <property type="component" value="Unplaced"/>
</dbReference>
<dbReference type="PANTHER" id="PTHR19277">
    <property type="entry name" value="PENTRAXIN"/>
    <property type="match status" value="1"/>
</dbReference>
<dbReference type="GO" id="GO:0046872">
    <property type="term" value="F:metal ion binding"/>
    <property type="evidence" value="ECO:0007669"/>
    <property type="project" value="UniProtKB-KW"/>
</dbReference>
<evidence type="ECO:0000256" key="4">
    <source>
        <dbReference type="ARBA" id="ARBA00023157"/>
    </source>
</evidence>
<keyword evidence="9" id="KW-1185">Reference proteome</keyword>
<comment type="caution">
    <text evidence="6">Lacks conserved residue(s) required for the propagation of feature annotation.</text>
</comment>
<evidence type="ECO:0000256" key="3">
    <source>
        <dbReference type="ARBA" id="ARBA00022837"/>
    </source>
</evidence>
<comment type="cofactor">
    <cofactor evidence="1">
        <name>Ca(2+)</name>
        <dbReference type="ChEBI" id="CHEBI:29108"/>
    </cofactor>
</comment>
<keyword evidence="3" id="KW-0106">Calcium</keyword>
<sequence>MSSRSSTLLVERSTAIEFFLKSSSVCGFFTICGNSADSARTSLWGKKVLFDVRPCLWQLHPDAVIPALKELSVCILLRRKIATPWTGFVYKAPGGRDKTELGLGGVGSHLAVWLFGEEHRVERELLLKEWHSVCLTWSGQTQRLRIYINGTCLNDTYVNPILPQQLAQNGTLTLGVSHYVDANDKVQQESSTNLLGEIGLFRIWAREWGPEELRNQSCADGDVVSWDQLQWKYSCPAFSQFHITRHYTLCYLVSRKLKEKV</sequence>
<dbReference type="STRING" id="43700.ENSMALP00000013477"/>
<evidence type="ECO:0000313" key="9">
    <source>
        <dbReference type="Proteomes" id="UP000261600"/>
    </source>
</evidence>
<reference evidence="8" key="2">
    <citation type="submission" date="2025-09" db="UniProtKB">
        <authorList>
            <consortium name="Ensembl"/>
        </authorList>
    </citation>
    <scope>IDENTIFICATION</scope>
</reference>
<dbReference type="InterPro" id="IPR001759">
    <property type="entry name" value="PTX_dom"/>
</dbReference>
<dbReference type="SUPFAM" id="SSF49899">
    <property type="entry name" value="Concanavalin A-like lectins/glucanases"/>
    <property type="match status" value="1"/>
</dbReference>
<dbReference type="AlphaFoldDB" id="A0A3Q3JHL2"/>